<dbReference type="AlphaFoldDB" id="A0A2B7Y6I2"/>
<dbReference type="SUPFAM" id="SSF56601">
    <property type="entry name" value="beta-lactamase/transpeptidase-like"/>
    <property type="match status" value="1"/>
</dbReference>
<keyword evidence="2" id="KW-1185">Reference proteome</keyword>
<name>A0A2B7Y6I2_POLH7</name>
<evidence type="ECO:0000313" key="1">
    <source>
        <dbReference type="EMBL" id="PGH16488.1"/>
    </source>
</evidence>
<dbReference type="Proteomes" id="UP000224634">
    <property type="component" value="Unassembled WGS sequence"/>
</dbReference>
<evidence type="ECO:0000313" key="2">
    <source>
        <dbReference type="Proteomes" id="UP000224634"/>
    </source>
</evidence>
<dbReference type="EMBL" id="PDNA01000073">
    <property type="protein sequence ID" value="PGH16488.1"/>
    <property type="molecule type" value="Genomic_DNA"/>
</dbReference>
<accession>A0A2B7Y6I2</accession>
<evidence type="ECO:0008006" key="3">
    <source>
        <dbReference type="Google" id="ProtNLM"/>
    </source>
</evidence>
<sequence length="313" mass="35460">MLTWANAVMEAEEKEVSDPQSSTVNSLENPLQQIRLARCAHRPIVLGKTGYENSYGLGWFRHMLPSRYISSIGPNISLLLDPPVINQRGPPRLAIARWGSFGGFLSTFYTFPDTRSAIIVMANCNGAKGDPTGLIAQGLCQELYNMKPRIDLEAYARLAAYNSSLVWDELVQEWVRNRVPNTRCPLLDNFTGTYVNTGLDITIRVTKIAEHDAKHEPNPELLSFSVNSLPRQSAKLRHYHYDTWTFLPNSRDDAARKGMTGFFKLPRLLLSFIRNDSGRVFHLDWDLQVGSYEGLPLKFDYPVLPIRFLRAEG</sequence>
<dbReference type="OrthoDB" id="4328197at2759"/>
<reference evidence="1 2" key="1">
    <citation type="submission" date="2017-10" db="EMBL/GenBank/DDBJ databases">
        <title>Comparative genomics in systemic dimorphic fungi from Ajellomycetaceae.</title>
        <authorList>
            <person name="Munoz J.F."/>
            <person name="Mcewen J.G."/>
            <person name="Clay O.K."/>
            <person name="Cuomo C.A."/>
        </authorList>
    </citation>
    <scope>NUCLEOTIDE SEQUENCE [LARGE SCALE GENOMIC DNA]</scope>
    <source>
        <strain evidence="1 2">UAMH7299</strain>
    </source>
</reference>
<dbReference type="InterPro" id="IPR012338">
    <property type="entry name" value="Beta-lactam/transpept-like"/>
</dbReference>
<protein>
    <recommendedName>
        <fullName evidence="3">Beta-lactamase-related domain-containing protein</fullName>
    </recommendedName>
</protein>
<organism evidence="1 2">
    <name type="scientific">Polytolypa hystricis (strain UAMH7299)</name>
    <dbReference type="NCBI Taxonomy" id="1447883"/>
    <lineage>
        <taxon>Eukaryota</taxon>
        <taxon>Fungi</taxon>
        <taxon>Dikarya</taxon>
        <taxon>Ascomycota</taxon>
        <taxon>Pezizomycotina</taxon>
        <taxon>Eurotiomycetes</taxon>
        <taxon>Eurotiomycetidae</taxon>
        <taxon>Onygenales</taxon>
        <taxon>Onygenales incertae sedis</taxon>
        <taxon>Polytolypa</taxon>
    </lineage>
</organism>
<dbReference type="STRING" id="1447883.A0A2B7Y6I2"/>
<gene>
    <name evidence="1" type="ORF">AJ80_05173</name>
</gene>
<proteinExistence type="predicted"/>
<comment type="caution">
    <text evidence="1">The sequence shown here is derived from an EMBL/GenBank/DDBJ whole genome shotgun (WGS) entry which is preliminary data.</text>
</comment>